<accession>A0A4V1M3K4</accession>
<dbReference type="InParanoid" id="A0A4V1M3K4"/>
<dbReference type="PANTHER" id="PTHR34154">
    <property type="entry name" value="ALKALI-SENSITIVE LINKAGE PROTEIN 1"/>
    <property type="match status" value="1"/>
</dbReference>
<dbReference type="PANTHER" id="PTHR34154:SF3">
    <property type="entry name" value="ALKALI-SENSITIVE LINKAGE PROTEIN 1"/>
    <property type="match status" value="1"/>
</dbReference>
<feature type="domain" description="Asl1-like glycosyl hydrolase catalytic" evidence="1">
    <location>
        <begin position="1"/>
        <end position="174"/>
    </location>
</feature>
<dbReference type="InterPro" id="IPR053183">
    <property type="entry name" value="ASL1"/>
</dbReference>
<protein>
    <recommendedName>
        <fullName evidence="1">Asl1-like glycosyl hydrolase catalytic domain-containing protein</fullName>
    </recommendedName>
</protein>
<dbReference type="InterPro" id="IPR024655">
    <property type="entry name" value="Asl1_glyco_hydro_catalytic"/>
</dbReference>
<reference evidence="2 3" key="1">
    <citation type="submission" date="2016-06" db="EMBL/GenBank/DDBJ databases">
        <title>Evolution of pathogenesis and genome organization in the Tremellales.</title>
        <authorList>
            <person name="Cuomo C."/>
            <person name="Litvintseva A."/>
            <person name="Heitman J."/>
            <person name="Chen Y."/>
            <person name="Sun S."/>
            <person name="Springer D."/>
            <person name="Dromer F."/>
            <person name="Young S."/>
            <person name="Zeng Q."/>
            <person name="Chapman S."/>
            <person name="Gujja S."/>
            <person name="Saif S."/>
            <person name="Birren B."/>
        </authorList>
    </citation>
    <scope>NUCLEOTIDE SEQUENCE [LARGE SCALE GENOMIC DNA]</scope>
    <source>
        <strain evidence="2 3">ATCC 28783</strain>
    </source>
</reference>
<dbReference type="Pfam" id="PF11790">
    <property type="entry name" value="Glyco_hydro_cc"/>
    <property type="match status" value="1"/>
</dbReference>
<evidence type="ECO:0000259" key="1">
    <source>
        <dbReference type="Pfam" id="PF11790"/>
    </source>
</evidence>
<dbReference type="GO" id="GO:0009277">
    <property type="term" value="C:fungal-type cell wall"/>
    <property type="evidence" value="ECO:0007669"/>
    <property type="project" value="TreeGrafter"/>
</dbReference>
<evidence type="ECO:0000313" key="3">
    <source>
        <dbReference type="Proteomes" id="UP000289152"/>
    </source>
</evidence>
<dbReference type="GO" id="GO:0071966">
    <property type="term" value="P:fungal-type cell wall polysaccharide metabolic process"/>
    <property type="evidence" value="ECO:0007669"/>
    <property type="project" value="TreeGrafter"/>
</dbReference>
<evidence type="ECO:0000313" key="2">
    <source>
        <dbReference type="EMBL" id="RXK37177.1"/>
    </source>
</evidence>
<dbReference type="EMBL" id="SDIL01000075">
    <property type="protein sequence ID" value="RXK37177.1"/>
    <property type="molecule type" value="Genomic_DNA"/>
</dbReference>
<dbReference type="Proteomes" id="UP000289152">
    <property type="component" value="Unassembled WGS sequence"/>
</dbReference>
<dbReference type="AlphaFoldDB" id="A0A4V1M3K4"/>
<name>A0A4V1M3K4_TREME</name>
<gene>
    <name evidence="2" type="ORF">M231_05546</name>
</gene>
<dbReference type="OrthoDB" id="5959761at2759"/>
<sequence length="174" mass="18614">MGFNEPDNAACANVQPGPAAVAWPGIVANARATMPGIKLASPAVMNLGSSWWLQQFFGAICPGGLARCSVAPDYLAVHIYTLDSGDFIGQLQEWNRQFPTLPIIVNEFACTTFGGAIPSQAQVNQFMNDVTTFMDDTPWVVKYAWFGAAANSFDLHGVAEANRLVDQSGTITAL</sequence>
<dbReference type="InterPro" id="IPR017853">
    <property type="entry name" value="GH"/>
</dbReference>
<keyword evidence="3" id="KW-1185">Reference proteome</keyword>
<organism evidence="2 3">
    <name type="scientific">Tremella mesenterica</name>
    <name type="common">Jelly fungus</name>
    <dbReference type="NCBI Taxonomy" id="5217"/>
    <lineage>
        <taxon>Eukaryota</taxon>
        <taxon>Fungi</taxon>
        <taxon>Dikarya</taxon>
        <taxon>Basidiomycota</taxon>
        <taxon>Agaricomycotina</taxon>
        <taxon>Tremellomycetes</taxon>
        <taxon>Tremellales</taxon>
        <taxon>Tremellaceae</taxon>
        <taxon>Tremella</taxon>
    </lineage>
</organism>
<dbReference type="Gene3D" id="3.20.20.80">
    <property type="entry name" value="Glycosidases"/>
    <property type="match status" value="1"/>
</dbReference>
<comment type="caution">
    <text evidence="2">The sequence shown here is derived from an EMBL/GenBank/DDBJ whole genome shotgun (WGS) entry which is preliminary data.</text>
</comment>
<dbReference type="STRING" id="5217.A0A4V1M3K4"/>
<proteinExistence type="predicted"/>
<dbReference type="VEuPathDB" id="FungiDB:TREMEDRAFT_63876"/>
<dbReference type="SUPFAM" id="SSF51445">
    <property type="entry name" value="(Trans)glycosidases"/>
    <property type="match status" value="1"/>
</dbReference>